<organism evidence="1 2">
    <name type="scientific">Necator americanus</name>
    <name type="common">Human hookworm</name>
    <dbReference type="NCBI Taxonomy" id="51031"/>
    <lineage>
        <taxon>Eukaryota</taxon>
        <taxon>Metazoa</taxon>
        <taxon>Ecdysozoa</taxon>
        <taxon>Nematoda</taxon>
        <taxon>Chromadorea</taxon>
        <taxon>Rhabditida</taxon>
        <taxon>Rhabditina</taxon>
        <taxon>Rhabditomorpha</taxon>
        <taxon>Strongyloidea</taxon>
        <taxon>Ancylostomatidae</taxon>
        <taxon>Bunostominae</taxon>
        <taxon>Necator</taxon>
    </lineage>
</organism>
<dbReference type="InterPro" id="IPR051710">
    <property type="entry name" value="Phosphatase_SH3-domain"/>
</dbReference>
<dbReference type="PANTHER" id="PTHR16469:SF27">
    <property type="entry name" value="UBIQUITIN-ASSOCIATED AND SH3 DOMAIN-CONTAINING BA-RELATED"/>
    <property type="match status" value="1"/>
</dbReference>
<dbReference type="InterPro" id="IPR029033">
    <property type="entry name" value="His_PPase_superfam"/>
</dbReference>
<accession>A0ABR1CK56</accession>
<dbReference type="InterPro" id="IPR013078">
    <property type="entry name" value="His_Pase_superF_clade-1"/>
</dbReference>
<dbReference type="SUPFAM" id="SSF53254">
    <property type="entry name" value="Phosphoglycerate mutase-like"/>
    <property type="match status" value="1"/>
</dbReference>
<gene>
    <name evidence="1" type="primary">Necator_chrII.g8518</name>
    <name evidence="1" type="ORF">RB195_020723</name>
</gene>
<name>A0ABR1CK56_NECAM</name>
<evidence type="ECO:0000313" key="2">
    <source>
        <dbReference type="Proteomes" id="UP001303046"/>
    </source>
</evidence>
<dbReference type="Proteomes" id="UP001303046">
    <property type="component" value="Unassembled WGS sequence"/>
</dbReference>
<dbReference type="SMART" id="SM00855">
    <property type="entry name" value="PGAM"/>
    <property type="match status" value="1"/>
</dbReference>
<comment type="caution">
    <text evidence="1">The sequence shown here is derived from an EMBL/GenBank/DDBJ whole genome shotgun (WGS) entry which is preliminary data.</text>
</comment>
<dbReference type="PANTHER" id="PTHR16469">
    <property type="entry name" value="UBIQUITIN-ASSOCIATED AND SH3 DOMAIN-CONTAINING BA-RELATED"/>
    <property type="match status" value="1"/>
</dbReference>
<dbReference type="Gene3D" id="3.40.50.1240">
    <property type="entry name" value="Phosphoglycerate mutase-like"/>
    <property type="match status" value="1"/>
</dbReference>
<keyword evidence="2" id="KW-1185">Reference proteome</keyword>
<protein>
    <recommendedName>
        <fullName evidence="3">Phosphoglycerate mutase family protein</fullName>
    </recommendedName>
</protein>
<proteinExistence type="predicted"/>
<dbReference type="CDD" id="cd07067">
    <property type="entry name" value="HP_PGM_like"/>
    <property type="match status" value="1"/>
</dbReference>
<reference evidence="1 2" key="1">
    <citation type="submission" date="2023-08" db="EMBL/GenBank/DDBJ databases">
        <title>A Necator americanus chromosomal reference genome.</title>
        <authorList>
            <person name="Ilik V."/>
            <person name="Petrzelkova K.J."/>
            <person name="Pardy F."/>
            <person name="Fuh T."/>
            <person name="Niatou-Singa F.S."/>
            <person name="Gouil Q."/>
            <person name="Baker L."/>
            <person name="Ritchie M.E."/>
            <person name="Jex A.R."/>
            <person name="Gazzola D."/>
            <person name="Li H."/>
            <person name="Toshio Fujiwara R."/>
            <person name="Zhan B."/>
            <person name="Aroian R.V."/>
            <person name="Pafco B."/>
            <person name="Schwarz E.M."/>
        </authorList>
    </citation>
    <scope>NUCLEOTIDE SEQUENCE [LARGE SCALE GENOMIC DNA]</scope>
    <source>
        <strain evidence="1 2">Aroian</strain>
        <tissue evidence="1">Whole animal</tissue>
    </source>
</reference>
<sequence>MGQRAKKNQTVWVFWNVLATLKDLCWIPVLALRAKSHVGFFHTRMKHPSRILWFVRHGERVDNVDKAWKNTAERWDDPPLSPRGHQQAREVGNFLVSEAIDHVVCSPFTRCVETVTEILAVRKTSPPVWIEPGLGESLNVCMSPPGWPTMDKIKKMNPNVDDTYAPVFPVLPPETGGDSGCIPRVIKTLRTILAKYPTGNILFVSHGSPTAACHLAICGSWKYVGQCTIGKVISESGNFKCEYFGYKEHLSDQTNLHENQSVKRRCSKEQIEEKMKVVNEQ</sequence>
<evidence type="ECO:0000313" key="1">
    <source>
        <dbReference type="EMBL" id="KAK6738786.1"/>
    </source>
</evidence>
<dbReference type="EMBL" id="JAVFWL010000002">
    <property type="protein sequence ID" value="KAK6738786.1"/>
    <property type="molecule type" value="Genomic_DNA"/>
</dbReference>
<dbReference type="Pfam" id="PF00300">
    <property type="entry name" value="His_Phos_1"/>
    <property type="match status" value="1"/>
</dbReference>
<evidence type="ECO:0008006" key="3">
    <source>
        <dbReference type="Google" id="ProtNLM"/>
    </source>
</evidence>